<accession>A0AAV2VWU5</accession>
<dbReference type="RefSeq" id="WP_022613208.1">
    <property type="nucleotide sequence ID" value="NZ_LK391965.1"/>
</dbReference>
<evidence type="ECO:0000313" key="3">
    <source>
        <dbReference type="Proteomes" id="UP000018211"/>
    </source>
</evidence>
<feature type="transmembrane region" description="Helical" evidence="1">
    <location>
        <begin position="81"/>
        <end position="100"/>
    </location>
</feature>
<keyword evidence="1" id="KW-1133">Transmembrane helix</keyword>
<evidence type="ECO:0000256" key="1">
    <source>
        <dbReference type="SAM" id="Phobius"/>
    </source>
</evidence>
<reference evidence="2 3" key="1">
    <citation type="journal article" date="2013" name="ISME J.">
        <title>Comparative genomics of pathogenic lineages of Vibrio nigripulchritudo identifies virulence-associated traits.</title>
        <authorList>
            <person name="Goudenege D."/>
            <person name="Labreuche Y."/>
            <person name="Krin E."/>
            <person name="Ansquer D."/>
            <person name="Mangenot S."/>
            <person name="Calteau A."/>
            <person name="Medigue C."/>
            <person name="Mazel D."/>
            <person name="Polz M.F."/>
            <person name="Le Roux F."/>
        </authorList>
    </citation>
    <scope>NUCLEOTIDE SEQUENCE [LARGE SCALE GENOMIC DNA]</scope>
    <source>
        <strain evidence="2 3">SOn1</strain>
    </source>
</reference>
<name>A0AAV2VWU5_9VIBR</name>
<keyword evidence="1" id="KW-0812">Transmembrane</keyword>
<dbReference type="EMBL" id="CAOF01000162">
    <property type="protein sequence ID" value="CCO48882.1"/>
    <property type="molecule type" value="Genomic_DNA"/>
</dbReference>
<gene>
    <name evidence="2" type="ORF">VIBNISOn1_680012</name>
</gene>
<feature type="transmembrane region" description="Helical" evidence="1">
    <location>
        <begin position="6"/>
        <end position="22"/>
    </location>
</feature>
<dbReference type="AlphaFoldDB" id="A0AAV2VWU5"/>
<protein>
    <submittedName>
        <fullName evidence="2">Uncharacterized protein</fullName>
    </submittedName>
</protein>
<sequence length="273" mass="32671">MMFILYLLLFIIIGHIIYYYYVKNSFKEQISNIEYKPRKEPIRIKEIKNRYPAQYSADIYPSSGLKYSKNFLLYEISKHHLGFKIYLYYILWAFTLPIILMSEVDILIYFVSSVIYAKFILYKFENSCESLLFSRDTSKLYIGHYSKKDNVFSIKEEFYVGDMKAYLVESENYSITSSTRAKGFYMVLELIKGELSKKIHLPFSTHYYKKNEKDYAKNELKNKWHQIYSFISGNKLEHEKILESLNKNHRSPCSFEQLESVELKSLLTRFNFS</sequence>
<evidence type="ECO:0000313" key="2">
    <source>
        <dbReference type="EMBL" id="CCO48882.1"/>
    </source>
</evidence>
<dbReference type="Proteomes" id="UP000018211">
    <property type="component" value="Unassembled WGS sequence"/>
</dbReference>
<proteinExistence type="predicted"/>
<keyword evidence="1" id="KW-0472">Membrane</keyword>
<comment type="caution">
    <text evidence="2">The sequence shown here is derived from an EMBL/GenBank/DDBJ whole genome shotgun (WGS) entry which is preliminary data.</text>
</comment>
<organism evidence="2 3">
    <name type="scientific">Vibrio nigripulchritudo SOn1</name>
    <dbReference type="NCBI Taxonomy" id="1238450"/>
    <lineage>
        <taxon>Bacteria</taxon>
        <taxon>Pseudomonadati</taxon>
        <taxon>Pseudomonadota</taxon>
        <taxon>Gammaproteobacteria</taxon>
        <taxon>Vibrionales</taxon>
        <taxon>Vibrionaceae</taxon>
        <taxon>Vibrio</taxon>
    </lineage>
</organism>